<evidence type="ECO:0000256" key="1">
    <source>
        <dbReference type="SAM" id="MobiDB-lite"/>
    </source>
</evidence>
<keyword evidence="3" id="KW-1185">Reference proteome</keyword>
<dbReference type="OrthoDB" id="5325288at2"/>
<sequence>MKKSIFNILCLLLLCGCDEIAQKGSQTLQETLENSGLKDTLIDKSEKLNDFNNQAKDFLQEQGEILQKEIEKALEDNKTKELLEEQMKSLNNLLEGKSKNKTQDQKSDTPNEKEFSPSNTTEEIFRL</sequence>
<feature type="compositionally biased region" description="Polar residues" evidence="1">
    <location>
        <begin position="116"/>
        <end position="127"/>
    </location>
</feature>
<feature type="compositionally biased region" description="Basic and acidic residues" evidence="1">
    <location>
        <begin position="96"/>
        <end position="115"/>
    </location>
</feature>
<dbReference type="HOGENOM" id="CLU_2105594_0_0_7"/>
<dbReference type="AlphaFoldDB" id="C5ZVM7"/>
<evidence type="ECO:0000313" key="3">
    <source>
        <dbReference type="Proteomes" id="UP000007032"/>
    </source>
</evidence>
<organism evidence="2 3">
    <name type="scientific">Helicobacter canadensis MIT 98-5491</name>
    <dbReference type="NCBI Taxonomy" id="537970"/>
    <lineage>
        <taxon>Bacteria</taxon>
        <taxon>Pseudomonadati</taxon>
        <taxon>Campylobacterota</taxon>
        <taxon>Epsilonproteobacteria</taxon>
        <taxon>Campylobacterales</taxon>
        <taxon>Helicobacteraceae</taxon>
        <taxon>Helicobacter</taxon>
    </lineage>
</organism>
<evidence type="ECO:0008006" key="4">
    <source>
        <dbReference type="Google" id="ProtNLM"/>
    </source>
</evidence>
<dbReference type="RefSeq" id="WP_006655887.1">
    <property type="nucleotide sequence ID" value="NZ_CM000776.2"/>
</dbReference>
<protein>
    <recommendedName>
        <fullName evidence="4">Lipoprotein</fullName>
    </recommendedName>
</protein>
<accession>C5ZVM7</accession>
<name>C5ZVM7_9HELI</name>
<proteinExistence type="predicted"/>
<dbReference type="PROSITE" id="PS51257">
    <property type="entry name" value="PROKAR_LIPOPROTEIN"/>
    <property type="match status" value="1"/>
</dbReference>
<reference evidence="2 3" key="1">
    <citation type="journal article" date="2009" name="J. Bacteriol.">
        <title>Genome sequence of the emerging pathogen Helicobacter canadensis.</title>
        <authorList>
            <person name="Loman N.J."/>
            <person name="Snyder L.A."/>
            <person name="Linton J.D."/>
            <person name="Langdon R."/>
            <person name="Lawson A.J."/>
            <person name="Weinstock G.M."/>
            <person name="Wren B.W."/>
            <person name="Pallen M.J."/>
        </authorList>
    </citation>
    <scope>NUCLEOTIDE SEQUENCE [LARGE SCALE GENOMIC DNA]</scope>
    <source>
        <strain evidence="2 3">MIT 98-5491</strain>
    </source>
</reference>
<evidence type="ECO:0000313" key="2">
    <source>
        <dbReference type="EMBL" id="EES88994.1"/>
    </source>
</evidence>
<feature type="region of interest" description="Disordered" evidence="1">
    <location>
        <begin position="89"/>
        <end position="127"/>
    </location>
</feature>
<gene>
    <name evidence="2" type="ORF">HCAN_0275</name>
</gene>
<dbReference type="EMBL" id="CM000776">
    <property type="protein sequence ID" value="EES88994.1"/>
    <property type="molecule type" value="Genomic_DNA"/>
</dbReference>
<dbReference type="Proteomes" id="UP000007032">
    <property type="component" value="Chromosome"/>
</dbReference>